<evidence type="ECO:0000313" key="2">
    <source>
        <dbReference type="Proteomes" id="UP000322521"/>
    </source>
</evidence>
<reference evidence="1 2" key="1">
    <citation type="submission" date="2019-09" db="EMBL/GenBank/DDBJ databases">
        <title>Draft genome sequence of various Type strains from the CCUG.</title>
        <authorList>
            <person name="Pineiro-Iglesias B."/>
            <person name="Tunovic T."/>
            <person name="Unosson C."/>
            <person name="Inganas E."/>
            <person name="Ohlen M."/>
            <person name="Cardew S."/>
            <person name="Jensie-Markopoulos S."/>
            <person name="Salva-Serra F."/>
            <person name="Jaen-Luchoro D."/>
            <person name="Karlsson R."/>
            <person name="Svensson-Stadler L."/>
            <person name="Chun J."/>
            <person name="Moore E."/>
        </authorList>
    </citation>
    <scope>NUCLEOTIDE SEQUENCE [LARGE SCALE GENOMIC DNA]</scope>
    <source>
        <strain evidence="1 2">CCUG 56969T</strain>
    </source>
</reference>
<dbReference type="RefSeq" id="WP_086714072.1">
    <property type="nucleotide sequence ID" value="NZ_AP025493.1"/>
</dbReference>
<organism evidence="1 2">
    <name type="scientific">Vibrio gigantis</name>
    <dbReference type="NCBI Taxonomy" id="296199"/>
    <lineage>
        <taxon>Bacteria</taxon>
        <taxon>Pseudomonadati</taxon>
        <taxon>Pseudomonadota</taxon>
        <taxon>Gammaproteobacteria</taxon>
        <taxon>Vibrionales</taxon>
        <taxon>Vibrionaceae</taxon>
        <taxon>Vibrio</taxon>
    </lineage>
</organism>
<dbReference type="Proteomes" id="UP000322521">
    <property type="component" value="Unassembled WGS sequence"/>
</dbReference>
<name>A0A5M9P2W0_9VIBR</name>
<evidence type="ECO:0000313" key="1">
    <source>
        <dbReference type="EMBL" id="KAA8679538.1"/>
    </source>
</evidence>
<accession>A0A5M9P2W0</accession>
<dbReference type="PROSITE" id="PS51257">
    <property type="entry name" value="PROKAR_LIPOPROTEIN"/>
    <property type="match status" value="1"/>
</dbReference>
<keyword evidence="2" id="KW-1185">Reference proteome</keyword>
<gene>
    <name evidence="1" type="ORF">F4W18_04755</name>
</gene>
<proteinExistence type="predicted"/>
<protein>
    <submittedName>
        <fullName evidence="1">Uncharacterized protein</fullName>
    </submittedName>
</protein>
<dbReference type="AlphaFoldDB" id="A0A5M9P2W0"/>
<dbReference type="OrthoDB" id="5875383at2"/>
<dbReference type="EMBL" id="VXJS01000002">
    <property type="protein sequence ID" value="KAA8679538.1"/>
    <property type="molecule type" value="Genomic_DNA"/>
</dbReference>
<sequence>MRIIILALAALATACTNQITSTEEHIQQYIGSDITDVQERYLTERSRPISFWESRNFAWVETQTALDNGYTLHAFKNPYRDCTINWVADTSGEIRSATSSGAMCDP</sequence>
<comment type="caution">
    <text evidence="1">The sequence shown here is derived from an EMBL/GenBank/DDBJ whole genome shotgun (WGS) entry which is preliminary data.</text>
</comment>